<dbReference type="AlphaFoldDB" id="A0A9D5P0Q9"/>
<keyword evidence="1" id="KW-0812">Transmembrane</keyword>
<keyword evidence="1" id="KW-1133">Transmembrane helix</keyword>
<organism evidence="3 4">
    <name type="scientific">Xylanibacter ruminicola</name>
    <name type="common">Prevotella ruminicola</name>
    <dbReference type="NCBI Taxonomy" id="839"/>
    <lineage>
        <taxon>Bacteria</taxon>
        <taxon>Pseudomonadati</taxon>
        <taxon>Bacteroidota</taxon>
        <taxon>Bacteroidia</taxon>
        <taxon>Bacteroidales</taxon>
        <taxon>Prevotellaceae</taxon>
        <taxon>Xylanibacter</taxon>
    </lineage>
</organism>
<name>A0A9D5P0Q9_XYLRU</name>
<dbReference type="Pfam" id="PF16344">
    <property type="entry name" value="FecR_C"/>
    <property type="match status" value="1"/>
</dbReference>
<dbReference type="InterPro" id="IPR032508">
    <property type="entry name" value="FecR_C"/>
</dbReference>
<feature type="transmembrane region" description="Helical" evidence="1">
    <location>
        <begin position="84"/>
        <end position="105"/>
    </location>
</feature>
<keyword evidence="1" id="KW-0472">Membrane</keyword>
<accession>A0A9D5P0Q9</accession>
<dbReference type="EMBL" id="SUYC01000009">
    <property type="protein sequence ID" value="MBE6271120.1"/>
    <property type="molecule type" value="Genomic_DNA"/>
</dbReference>
<gene>
    <name evidence="3" type="ORF">E7101_09230</name>
</gene>
<proteinExistence type="predicted"/>
<evidence type="ECO:0000259" key="2">
    <source>
        <dbReference type="Pfam" id="PF16344"/>
    </source>
</evidence>
<feature type="domain" description="Protein FecR C-terminal" evidence="2">
    <location>
        <begin position="147"/>
        <end position="214"/>
    </location>
</feature>
<evidence type="ECO:0000313" key="3">
    <source>
        <dbReference type="EMBL" id="MBE6271120.1"/>
    </source>
</evidence>
<sequence length="215" mass="24692">MELNEKIQMLLDMQEHPENYSEQTLETMLKDPEVRELMEATAQLKQAMTWENESKNTANVDAEWQHFSKTHYNESKPRRGWLKVAATFIGVLFITGMAFATIHIVRNVVAKDTKAPVQKTEISDSHQPVISADTIKSDTIVMATPVVFDNATLDSIAKDIAAYHHIGMDLQNDQAKQLRFYFVWKRNDSLQEVVEKLNMFEHVNMAVEDGKLIIR</sequence>
<dbReference type="Proteomes" id="UP000806522">
    <property type="component" value="Unassembled WGS sequence"/>
</dbReference>
<protein>
    <submittedName>
        <fullName evidence="3">DUF4974 domain-containing protein</fullName>
    </submittedName>
</protein>
<dbReference type="Gene3D" id="3.55.50.30">
    <property type="match status" value="1"/>
</dbReference>
<reference evidence="3" key="1">
    <citation type="submission" date="2019-04" db="EMBL/GenBank/DDBJ databases">
        <title>Evolution of Biomass-Degrading Anaerobic Consortia Revealed by Metagenomics.</title>
        <authorList>
            <person name="Peng X."/>
        </authorList>
    </citation>
    <scope>NUCLEOTIDE SEQUENCE</scope>
    <source>
        <strain evidence="3">SIG140</strain>
    </source>
</reference>
<comment type="caution">
    <text evidence="3">The sequence shown here is derived from an EMBL/GenBank/DDBJ whole genome shotgun (WGS) entry which is preliminary data.</text>
</comment>
<evidence type="ECO:0000313" key="4">
    <source>
        <dbReference type="Proteomes" id="UP000806522"/>
    </source>
</evidence>
<evidence type="ECO:0000256" key="1">
    <source>
        <dbReference type="SAM" id="Phobius"/>
    </source>
</evidence>